<accession>A0A495PXX2</accession>
<gene>
    <name evidence="1" type="ORF">BC962_0410</name>
</gene>
<sequence length="30" mass="3142">MRFIKISLILNGVNSGISILGIGNIRIDGG</sequence>
<evidence type="ECO:0000313" key="2">
    <source>
        <dbReference type="Proteomes" id="UP000276282"/>
    </source>
</evidence>
<reference evidence="1 2" key="1">
    <citation type="submission" date="2018-10" db="EMBL/GenBank/DDBJ databases">
        <title>Genomic Encyclopedia of Archaeal and Bacterial Type Strains, Phase II (KMG-II): from individual species to whole genera.</title>
        <authorList>
            <person name="Goeker M."/>
        </authorList>
    </citation>
    <scope>NUCLEOTIDE SEQUENCE [LARGE SCALE GENOMIC DNA]</scope>
    <source>
        <strain evidence="1 2">DSM 19839</strain>
    </source>
</reference>
<evidence type="ECO:0000313" key="1">
    <source>
        <dbReference type="EMBL" id="RKS55447.1"/>
    </source>
</evidence>
<dbReference type="EMBL" id="RBLG01000001">
    <property type="protein sequence ID" value="RKS55447.1"/>
    <property type="molecule type" value="Genomic_DNA"/>
</dbReference>
<protein>
    <submittedName>
        <fullName evidence="1">Uncharacterized protein</fullName>
    </submittedName>
</protein>
<proteinExistence type="predicted"/>
<dbReference type="Proteomes" id="UP000276282">
    <property type="component" value="Unassembled WGS sequence"/>
</dbReference>
<organism evidence="1 2">
    <name type="scientific">Gillisia mitskevichiae</name>
    <dbReference type="NCBI Taxonomy" id="270921"/>
    <lineage>
        <taxon>Bacteria</taxon>
        <taxon>Pseudomonadati</taxon>
        <taxon>Bacteroidota</taxon>
        <taxon>Flavobacteriia</taxon>
        <taxon>Flavobacteriales</taxon>
        <taxon>Flavobacteriaceae</taxon>
        <taxon>Gillisia</taxon>
    </lineage>
</organism>
<name>A0A495PXX2_9FLAO</name>
<comment type="caution">
    <text evidence="1">The sequence shown here is derived from an EMBL/GenBank/DDBJ whole genome shotgun (WGS) entry which is preliminary data.</text>
</comment>
<keyword evidence="2" id="KW-1185">Reference proteome</keyword>
<dbReference type="AlphaFoldDB" id="A0A495PXX2"/>